<gene>
    <name evidence="2" type="ORF">KSS96_02215</name>
</gene>
<evidence type="ECO:0008006" key="4">
    <source>
        <dbReference type="Google" id="ProtNLM"/>
    </source>
</evidence>
<feature type="region of interest" description="Disordered" evidence="1">
    <location>
        <begin position="25"/>
        <end position="50"/>
    </location>
</feature>
<dbReference type="EMBL" id="CP077079">
    <property type="protein sequence ID" value="QXH67775.1"/>
    <property type="molecule type" value="Genomic_DNA"/>
</dbReference>
<name>A0ABX8P1M4_9PSED</name>
<evidence type="ECO:0000313" key="2">
    <source>
        <dbReference type="EMBL" id="QXH67775.1"/>
    </source>
</evidence>
<evidence type="ECO:0000313" key="3">
    <source>
        <dbReference type="Proteomes" id="UP000886848"/>
    </source>
</evidence>
<dbReference type="Proteomes" id="UP000886848">
    <property type="component" value="Chromosome"/>
</dbReference>
<feature type="compositionally biased region" description="Basic residues" evidence="1">
    <location>
        <begin position="32"/>
        <end position="44"/>
    </location>
</feature>
<sequence length="1358" mass="148590">MTRTNVFFHDASWLEYVVRPRRSSTGKYMATKPKKKNSKNRTRRNAGGAATASGMNFQAAVTAIAGSHLLLGASLGWLDGLIEDIPTAIWAETGGPGDDIRIELRNGEVLEAQVKRGLSRGENLWEAMRALAVGLDAGTIQYGVLIVSPDTSKTIWTDLARDNRRLGEGRTDNLSDIGLEWLRRLTDAALPVNEVCACLRIHVVHASDADHVSVMMARARLASSFASASDADSIWFRLLQDAHVITERRGRWEQAGLAQMLMGMGVQASAAATPASVAPRVSCWVADSNQHFSLLGVKNSLSMDKAWLPLKAGVADPGEPEPTDPVAALAHYHAASGASRSRWNKQKTLEAEWVGRFYTRAVVIGGPGMGKSTLMTRLACLYARDGLPVLKVRLRDIAARLAAGNSFDESVLQLGLDGSGVPFQQVRDSSLADWVLLCDGLDECDAHQELVATRIRQFSAGNPRVRIIVTTRPIGYQTGELSEWRHYELIAPDAERGAENLAKLLQAASPKRAAEDSDWAFALATEQLEGNAAKAVISQSPQLLGMAASLLARGGTLGTSKTELYQNLFEVIDAEPNTRKALDDQPDSAVLARVFDIVGWELIADPLAKTSDLLTRTAIHLRADLGVMPLKAKSIVNAALKYWQQVGLIEQVRHGATTLITFVHKTFAEFAAARFVWTNHEATERARWLSSCLDDYERWSEVVVFASAKMCEEVLQALLVRVAQGDRHALERALGLLVATPAGVLDDTVQRLVQLSFAQVDADNTVVAYRFGLLLARLVTRFEPVIGALSRARLHSTQPWTQRVAWACEVEMAEFDIDTAQNKLHEFLASSSPSTSINSMMSISSLSLRRNPENELHESMALALVRRRLADRSVDQLTALLKLFTDQAFDTVGFSIKLSKLANQAGMELPHVRHNLSGDALAAMFPAVEYRQAHTTAMDAFLSTLATQNESIGNGTALDPTLQLSALFEITGWNESPASDIWWAMKPVDREPMREVLRGIIALSVIHPGQLQLEAAAVRAQIKDEHADPEAWFIPHTVEVDVPELDWSRAGSLGLDRAKLEHAALQRPQWLAISATRLLESLEPPDPDRLADLLAKATGLGVFTACHLARQQGEIGLKLLLDRLDGPITSGFEHLIGALAKTSTTWPQVADGVGKAMHASNARVAVAAASLTLKHVKGGGAVPESMLEAAYQYWLAHEEPYPVSSGTVPDSPRETLLEAMNYLRPVSDERAVELLNDMRRDMKDLALSWLIQRATRSPISRSKLVTSMRGKLPNAESVARLLDSEIAFDEAEISQLCDLFSDADPDYRLAALRLIKPHRMPNDLLTAKLKALMTDTYSDVGRTARTLWDTLETDGGVD</sequence>
<protein>
    <recommendedName>
        <fullName evidence="4">NACHT domain-containing protein</fullName>
    </recommendedName>
</protein>
<proteinExistence type="predicted"/>
<dbReference type="PANTHER" id="PTHR46844:SF1">
    <property type="entry name" value="SLR5058 PROTEIN"/>
    <property type="match status" value="1"/>
</dbReference>
<organism evidence="2 3">
    <name type="scientific">Pseudomonas asgharzadehiana</name>
    <dbReference type="NCBI Taxonomy" id="2842349"/>
    <lineage>
        <taxon>Bacteria</taxon>
        <taxon>Pseudomonadati</taxon>
        <taxon>Pseudomonadota</taxon>
        <taxon>Gammaproteobacteria</taxon>
        <taxon>Pseudomonadales</taxon>
        <taxon>Pseudomonadaceae</taxon>
        <taxon>Pseudomonas</taxon>
    </lineage>
</organism>
<keyword evidence="3" id="KW-1185">Reference proteome</keyword>
<evidence type="ECO:0000256" key="1">
    <source>
        <dbReference type="SAM" id="MobiDB-lite"/>
    </source>
</evidence>
<reference evidence="2" key="1">
    <citation type="journal article" date="2021" name="Microorganisms">
        <title>The Ever-Expanding Pseudomonas Genus: Description of 43 New Species and Partition of the Pseudomonas putida Group.</title>
        <authorList>
            <person name="Girard L."/>
            <person name="Lood C."/>
            <person name="Hofte M."/>
            <person name="Vandamme P."/>
            <person name="Rokni-Zadeh H."/>
            <person name="van Noort V."/>
            <person name="Lavigne R."/>
            <person name="De Mot R."/>
        </authorList>
    </citation>
    <scope>NUCLEOTIDE SEQUENCE</scope>
    <source>
        <strain evidence="2">SWRI132</strain>
    </source>
</reference>
<dbReference type="PANTHER" id="PTHR46844">
    <property type="entry name" value="SLR5058 PROTEIN"/>
    <property type="match status" value="1"/>
</dbReference>
<accession>A0ABX8P1M4</accession>
<dbReference type="RefSeq" id="WP_217855624.1">
    <property type="nucleotide sequence ID" value="NZ_CP077079.1"/>
</dbReference>